<dbReference type="SUPFAM" id="SSF48403">
    <property type="entry name" value="Ankyrin repeat"/>
    <property type="match status" value="1"/>
</dbReference>
<dbReference type="Proteomes" id="UP000766486">
    <property type="component" value="Unassembled WGS sequence"/>
</dbReference>
<evidence type="ECO:0000256" key="1">
    <source>
        <dbReference type="ARBA" id="ARBA00022737"/>
    </source>
</evidence>
<keyword evidence="5" id="KW-1185">Reference proteome</keyword>
<evidence type="ECO:0000256" key="3">
    <source>
        <dbReference type="PROSITE-ProRule" id="PRU00023"/>
    </source>
</evidence>
<dbReference type="Gene3D" id="1.25.40.20">
    <property type="entry name" value="Ankyrin repeat-containing domain"/>
    <property type="match status" value="1"/>
</dbReference>
<feature type="repeat" description="ANK" evidence="3">
    <location>
        <begin position="267"/>
        <end position="299"/>
    </location>
</feature>
<accession>A0ABY6U1X5</accession>
<dbReference type="InterPro" id="IPR036770">
    <property type="entry name" value="Ankyrin_rpt-contain_sf"/>
</dbReference>
<dbReference type="InterPro" id="IPR002110">
    <property type="entry name" value="Ankyrin_rpt"/>
</dbReference>
<name>A0ABY6U1X5_BIOOC</name>
<evidence type="ECO:0000313" key="4">
    <source>
        <dbReference type="EMBL" id="VUC24983.1"/>
    </source>
</evidence>
<keyword evidence="2 3" id="KW-0040">ANK repeat</keyword>
<dbReference type="PROSITE" id="PS50297">
    <property type="entry name" value="ANK_REP_REGION"/>
    <property type="match status" value="1"/>
</dbReference>
<dbReference type="SMART" id="SM00248">
    <property type="entry name" value="ANK"/>
    <property type="match status" value="3"/>
</dbReference>
<evidence type="ECO:0000313" key="5">
    <source>
        <dbReference type="Proteomes" id="UP000766486"/>
    </source>
</evidence>
<dbReference type="PANTHER" id="PTHR24198">
    <property type="entry name" value="ANKYRIN REPEAT AND PROTEIN KINASE DOMAIN-CONTAINING PROTEIN"/>
    <property type="match status" value="1"/>
</dbReference>
<dbReference type="Pfam" id="PF00023">
    <property type="entry name" value="Ank"/>
    <property type="match status" value="1"/>
</dbReference>
<protein>
    <submittedName>
        <fullName evidence="4">Uncharacterized protein</fullName>
    </submittedName>
</protein>
<gene>
    <name evidence="4" type="ORF">CLO192961_LOCUS154717</name>
</gene>
<evidence type="ECO:0000256" key="2">
    <source>
        <dbReference type="ARBA" id="ARBA00023043"/>
    </source>
</evidence>
<dbReference type="PROSITE" id="PS50088">
    <property type="entry name" value="ANK_REPEAT"/>
    <property type="match status" value="1"/>
</dbReference>
<comment type="caution">
    <text evidence="4">The sequence shown here is derived from an EMBL/GenBank/DDBJ whole genome shotgun (WGS) entry which is preliminary data.</text>
</comment>
<dbReference type="PANTHER" id="PTHR24198:SF165">
    <property type="entry name" value="ANKYRIN REPEAT-CONTAINING PROTEIN-RELATED"/>
    <property type="match status" value="1"/>
</dbReference>
<dbReference type="EMBL" id="CABFNS010000729">
    <property type="protein sequence ID" value="VUC24983.1"/>
    <property type="molecule type" value="Genomic_DNA"/>
</dbReference>
<keyword evidence="1" id="KW-0677">Repeat</keyword>
<sequence>MWGSAANSDERMALHLGEVSLQDHLLQVIKEGDASALSEFLSHNFPQLAPDVRDEYTAPSTLASPLSLPSRLLVAAVEAEAPFIFKIIWDSFYAPHFVDQPGPPSNSHEQPGTDNRVQIPWECLKLSAIKGSITLASVFIKSLARAPPFSVHPAGRLGSLIVTALQHRRFEYVDHMLAHGVDINHEWPRVRVLQTAISFEQDDAEAEFMLFWLLKRGARIQGTGALRLMVQYGLIEGARALLDSGADVEDVEEITLPLPGRRLPEVENDSALMEAVKGGGLPMVRLLLERGAQVGWQNARGDTPTSLAETKGLHEILVLLKGHETTGIV</sequence>
<proteinExistence type="predicted"/>
<organism evidence="4 5">
    <name type="scientific">Bionectria ochroleuca</name>
    <name type="common">Gliocladium roseum</name>
    <dbReference type="NCBI Taxonomy" id="29856"/>
    <lineage>
        <taxon>Eukaryota</taxon>
        <taxon>Fungi</taxon>
        <taxon>Dikarya</taxon>
        <taxon>Ascomycota</taxon>
        <taxon>Pezizomycotina</taxon>
        <taxon>Sordariomycetes</taxon>
        <taxon>Hypocreomycetidae</taxon>
        <taxon>Hypocreales</taxon>
        <taxon>Bionectriaceae</taxon>
        <taxon>Clonostachys</taxon>
    </lineage>
</organism>
<reference evidence="4 5" key="1">
    <citation type="submission" date="2019-06" db="EMBL/GenBank/DDBJ databases">
        <authorList>
            <person name="Broberg M."/>
        </authorList>
    </citation>
    <scope>NUCLEOTIDE SEQUENCE [LARGE SCALE GENOMIC DNA]</scope>
</reference>